<reference evidence="1 2" key="1">
    <citation type="submission" date="2013-09" db="EMBL/GenBank/DDBJ databases">
        <title>Whole genome sequencing of Halarchaeum acidiphilum strain MH1-52-1.</title>
        <authorList>
            <person name="Shimane Y."/>
            <person name="Minegishi H."/>
            <person name="Nishi S."/>
            <person name="Echigo A."/>
            <person name="Shuto A."/>
            <person name="Konishi M."/>
            <person name="Ito T."/>
            <person name="Ohkuma M."/>
            <person name="Ohta Y."/>
            <person name="Nagano Y."/>
            <person name="Tsubouchi T."/>
            <person name="Mori K."/>
            <person name="Usui K."/>
            <person name="Kamekura M."/>
            <person name="Usami R."/>
            <person name="Takaki Y."/>
            <person name="Hatada Y."/>
        </authorList>
    </citation>
    <scope>NUCLEOTIDE SEQUENCE [LARGE SCALE GENOMIC DNA]</scope>
    <source>
        <strain evidence="1 2">JCM 16109</strain>
    </source>
</reference>
<gene>
    <name evidence="1" type="ORF">MBEHAL_1539</name>
</gene>
<dbReference type="InterPro" id="IPR055808">
    <property type="entry name" value="DUF7384"/>
</dbReference>
<dbReference type="Pfam" id="PF24109">
    <property type="entry name" value="DUF7384"/>
    <property type="match status" value="1"/>
</dbReference>
<dbReference type="Proteomes" id="UP000016986">
    <property type="component" value="Unassembled WGS sequence"/>
</dbReference>
<name>U3A560_9EURY</name>
<protein>
    <recommendedName>
        <fullName evidence="3">PIN domain-containing protein</fullName>
    </recommendedName>
</protein>
<dbReference type="EMBL" id="BATA01000034">
    <property type="protein sequence ID" value="GAD52779.1"/>
    <property type="molecule type" value="Genomic_DNA"/>
</dbReference>
<organism evidence="1 2">
    <name type="scientific">Halarchaeum acidiphilum MH1-52-1</name>
    <dbReference type="NCBI Taxonomy" id="1261545"/>
    <lineage>
        <taxon>Archaea</taxon>
        <taxon>Methanobacteriati</taxon>
        <taxon>Methanobacteriota</taxon>
        <taxon>Stenosarchaea group</taxon>
        <taxon>Halobacteria</taxon>
        <taxon>Halobacteriales</taxon>
        <taxon>Halobacteriaceae</taxon>
    </lineage>
</organism>
<proteinExistence type="predicted"/>
<keyword evidence="2" id="KW-1185">Reference proteome</keyword>
<dbReference type="eggNOG" id="arCOG06324">
    <property type="taxonomic scope" value="Archaea"/>
</dbReference>
<evidence type="ECO:0000313" key="1">
    <source>
        <dbReference type="EMBL" id="GAD52779.1"/>
    </source>
</evidence>
<evidence type="ECO:0008006" key="3">
    <source>
        <dbReference type="Google" id="ProtNLM"/>
    </source>
</evidence>
<sequence length="182" mass="18912">MYSPSAEVTMTDAADARDALADGGREPDAPDVSRVVADADVLAADLLVGGAARDALDIARAHSWVTLVASDPLLDDAETVIAALADVDLAADWREKIGSLATLVEHPAGDHPALAAAAHGDAAHVLTFDDALRNAKANATVKKYVTVSFTAPDGFARLFDPERLHPELVGGAYPGPDRDPRA</sequence>
<comment type="caution">
    <text evidence="1">The sequence shown here is derived from an EMBL/GenBank/DDBJ whole genome shotgun (WGS) entry which is preliminary data.</text>
</comment>
<accession>U3A560</accession>
<dbReference type="AlphaFoldDB" id="U3A560"/>
<evidence type="ECO:0000313" key="2">
    <source>
        <dbReference type="Proteomes" id="UP000016986"/>
    </source>
</evidence>